<dbReference type="EMBL" id="FPBO01000008">
    <property type="protein sequence ID" value="SFU73674.1"/>
    <property type="molecule type" value="Genomic_DNA"/>
</dbReference>
<evidence type="ECO:0000256" key="16">
    <source>
        <dbReference type="SAM" id="Coils"/>
    </source>
</evidence>
<proteinExistence type="predicted"/>
<dbReference type="CDD" id="cd00130">
    <property type="entry name" value="PAS"/>
    <property type="match status" value="1"/>
</dbReference>
<dbReference type="Gene3D" id="1.10.287.130">
    <property type="match status" value="1"/>
</dbReference>
<feature type="modified residue" description="4-aspartylphosphate" evidence="15">
    <location>
        <position position="1827"/>
    </location>
</feature>
<dbReference type="GO" id="GO:0005524">
    <property type="term" value="F:ATP binding"/>
    <property type="evidence" value="ECO:0007669"/>
    <property type="project" value="UniProtKB-KW"/>
</dbReference>
<dbReference type="InterPro" id="IPR001789">
    <property type="entry name" value="Sig_transdc_resp-reg_receiver"/>
</dbReference>
<dbReference type="SMART" id="SM00448">
    <property type="entry name" value="REC"/>
    <property type="match status" value="1"/>
</dbReference>
<evidence type="ECO:0000256" key="8">
    <source>
        <dbReference type="ARBA" id="ARBA00022840"/>
    </source>
</evidence>
<dbReference type="SUPFAM" id="SSF55874">
    <property type="entry name" value="ATPase domain of HSP90 chaperone/DNA topoisomerase II/histidine kinase"/>
    <property type="match status" value="1"/>
</dbReference>
<dbReference type="InterPro" id="IPR029016">
    <property type="entry name" value="GAF-like_dom_sf"/>
</dbReference>
<dbReference type="InterPro" id="IPR035965">
    <property type="entry name" value="PAS-like_dom_sf"/>
</dbReference>
<protein>
    <recommendedName>
        <fullName evidence="13">Sensory/regulatory protein RpfC</fullName>
        <ecNumber evidence="2">2.7.13.3</ecNumber>
    </recommendedName>
    <alternativeName>
        <fullName evidence="14">Virulence sensor protein BvgS</fullName>
    </alternativeName>
</protein>
<dbReference type="Pfam" id="PF00072">
    <property type="entry name" value="Response_reg"/>
    <property type="match status" value="1"/>
</dbReference>
<dbReference type="CDD" id="cd00082">
    <property type="entry name" value="HisKA"/>
    <property type="match status" value="1"/>
</dbReference>
<dbReference type="Pfam" id="PF00069">
    <property type="entry name" value="Pkinase"/>
    <property type="match status" value="1"/>
</dbReference>
<dbReference type="PRINTS" id="PR00344">
    <property type="entry name" value="BCTRLSENSOR"/>
</dbReference>
<name>A0A1I7IL99_9BURK</name>
<evidence type="ECO:0000256" key="10">
    <source>
        <dbReference type="ARBA" id="ARBA00023026"/>
    </source>
</evidence>
<dbReference type="SUPFAM" id="SSF56112">
    <property type="entry name" value="Protein kinase-like (PK-like)"/>
    <property type="match status" value="1"/>
</dbReference>
<evidence type="ECO:0000313" key="21">
    <source>
        <dbReference type="EMBL" id="SFU73674.1"/>
    </source>
</evidence>
<organism evidence="21 22">
    <name type="scientific">Pseudoduganella namucuonensis</name>
    <dbReference type="NCBI Taxonomy" id="1035707"/>
    <lineage>
        <taxon>Bacteria</taxon>
        <taxon>Pseudomonadati</taxon>
        <taxon>Pseudomonadota</taxon>
        <taxon>Betaproteobacteria</taxon>
        <taxon>Burkholderiales</taxon>
        <taxon>Oxalobacteraceae</taxon>
        <taxon>Telluria group</taxon>
        <taxon>Pseudoduganella</taxon>
    </lineage>
</organism>
<evidence type="ECO:0000256" key="15">
    <source>
        <dbReference type="PROSITE-ProRule" id="PRU00169"/>
    </source>
</evidence>
<evidence type="ECO:0000259" key="17">
    <source>
        <dbReference type="PROSITE" id="PS50011"/>
    </source>
</evidence>
<feature type="domain" description="Response regulatory" evidence="19">
    <location>
        <begin position="1778"/>
        <end position="1894"/>
    </location>
</feature>
<keyword evidence="9" id="KW-0902">Two-component regulatory system</keyword>
<dbReference type="SMART" id="SM00388">
    <property type="entry name" value="HisKA"/>
    <property type="match status" value="1"/>
</dbReference>
<comment type="subunit">
    <text evidence="12">At low DSF concentrations, interacts with RpfF.</text>
</comment>
<dbReference type="InterPro" id="IPR008266">
    <property type="entry name" value="Tyr_kinase_AS"/>
</dbReference>
<evidence type="ECO:0000259" key="18">
    <source>
        <dbReference type="PROSITE" id="PS50109"/>
    </source>
</evidence>
<keyword evidence="5" id="KW-0732">Signal</keyword>
<dbReference type="InterPro" id="IPR011009">
    <property type="entry name" value="Kinase-like_dom_sf"/>
</dbReference>
<keyword evidence="4" id="KW-0808">Transferase</keyword>
<dbReference type="RefSeq" id="WP_177307124.1">
    <property type="nucleotide sequence ID" value="NZ_FPBO01000008.1"/>
</dbReference>
<evidence type="ECO:0000256" key="2">
    <source>
        <dbReference type="ARBA" id="ARBA00012438"/>
    </source>
</evidence>
<dbReference type="PROSITE" id="PS50112">
    <property type="entry name" value="PAS"/>
    <property type="match status" value="1"/>
</dbReference>
<evidence type="ECO:0000256" key="9">
    <source>
        <dbReference type="ARBA" id="ARBA00023012"/>
    </source>
</evidence>
<reference evidence="22" key="1">
    <citation type="submission" date="2016-10" db="EMBL/GenBank/DDBJ databases">
        <authorList>
            <person name="Varghese N."/>
            <person name="Submissions S."/>
        </authorList>
    </citation>
    <scope>NUCLEOTIDE SEQUENCE [LARGE SCALE GENOMIC DNA]</scope>
    <source>
        <strain evidence="22">CGMCC 1.11014</strain>
    </source>
</reference>
<dbReference type="PANTHER" id="PTHR43642">
    <property type="entry name" value="HYBRID SIGNAL TRANSDUCTION HISTIDINE KINASE G"/>
    <property type="match status" value="1"/>
</dbReference>
<dbReference type="CDD" id="cd16922">
    <property type="entry name" value="HATPase_EvgS-ArcB-TorS-like"/>
    <property type="match status" value="1"/>
</dbReference>
<evidence type="ECO:0000256" key="4">
    <source>
        <dbReference type="ARBA" id="ARBA00022679"/>
    </source>
</evidence>
<keyword evidence="22" id="KW-1185">Reference proteome</keyword>
<dbReference type="PROSITE" id="PS50011">
    <property type="entry name" value="PROTEIN_KINASE_DOM"/>
    <property type="match status" value="1"/>
</dbReference>
<dbReference type="InterPro" id="IPR027417">
    <property type="entry name" value="P-loop_NTPase"/>
</dbReference>
<dbReference type="PANTHER" id="PTHR43642:SF1">
    <property type="entry name" value="HYBRID SIGNAL TRANSDUCTION HISTIDINE KINASE G"/>
    <property type="match status" value="1"/>
</dbReference>
<dbReference type="SUPFAM" id="SSF55781">
    <property type="entry name" value="GAF domain-like"/>
    <property type="match status" value="1"/>
</dbReference>
<dbReference type="Pfam" id="PF00512">
    <property type="entry name" value="HisKA"/>
    <property type="match status" value="1"/>
</dbReference>
<keyword evidence="10" id="KW-0843">Virulence</keyword>
<dbReference type="Gene3D" id="3.30.450.20">
    <property type="entry name" value="PAS domain"/>
    <property type="match status" value="1"/>
</dbReference>
<dbReference type="SUPFAM" id="SSF47384">
    <property type="entry name" value="Homodimeric domain of signal transducing histidine kinase"/>
    <property type="match status" value="1"/>
</dbReference>
<dbReference type="SUPFAM" id="SSF55785">
    <property type="entry name" value="PYP-like sensor domain (PAS domain)"/>
    <property type="match status" value="1"/>
</dbReference>
<dbReference type="SMART" id="SM00091">
    <property type="entry name" value="PAS"/>
    <property type="match status" value="1"/>
</dbReference>
<comment type="catalytic activity">
    <reaction evidence="1">
        <text>ATP + protein L-histidine = ADP + protein N-phospho-L-histidine.</text>
        <dbReference type="EC" id="2.7.13.3"/>
    </reaction>
</comment>
<dbReference type="STRING" id="1035707.SAMN05216552_1008115"/>
<dbReference type="Gene3D" id="1.10.510.10">
    <property type="entry name" value="Transferase(Phosphotransferase) domain 1"/>
    <property type="match status" value="1"/>
</dbReference>
<keyword evidence="16" id="KW-0175">Coiled coil</keyword>
<evidence type="ECO:0000256" key="13">
    <source>
        <dbReference type="ARBA" id="ARBA00068150"/>
    </source>
</evidence>
<feature type="domain" description="PAS" evidence="20">
    <location>
        <begin position="1398"/>
        <end position="1470"/>
    </location>
</feature>
<dbReference type="SUPFAM" id="SSF52172">
    <property type="entry name" value="CheY-like"/>
    <property type="match status" value="1"/>
</dbReference>
<dbReference type="SMART" id="SM00220">
    <property type="entry name" value="S_TKc"/>
    <property type="match status" value="1"/>
</dbReference>
<keyword evidence="7" id="KW-0418">Kinase</keyword>
<feature type="domain" description="Protein kinase" evidence="17">
    <location>
        <begin position="1"/>
        <end position="181"/>
    </location>
</feature>
<dbReference type="Gene3D" id="3.30.450.40">
    <property type="match status" value="1"/>
</dbReference>
<evidence type="ECO:0000256" key="5">
    <source>
        <dbReference type="ARBA" id="ARBA00022729"/>
    </source>
</evidence>
<dbReference type="InterPro" id="IPR041664">
    <property type="entry name" value="AAA_16"/>
</dbReference>
<evidence type="ECO:0000256" key="7">
    <source>
        <dbReference type="ARBA" id="ARBA00022777"/>
    </source>
</evidence>
<evidence type="ECO:0000256" key="6">
    <source>
        <dbReference type="ARBA" id="ARBA00022741"/>
    </source>
</evidence>
<dbReference type="InterPro" id="IPR036890">
    <property type="entry name" value="HATPase_C_sf"/>
</dbReference>
<dbReference type="InterPro" id="IPR005467">
    <property type="entry name" value="His_kinase_dom"/>
</dbReference>
<dbReference type="NCBIfam" id="TIGR00229">
    <property type="entry name" value="sensory_box"/>
    <property type="match status" value="1"/>
</dbReference>
<dbReference type="GO" id="GO:0000155">
    <property type="term" value="F:phosphorelay sensor kinase activity"/>
    <property type="evidence" value="ECO:0007669"/>
    <property type="project" value="InterPro"/>
</dbReference>
<dbReference type="PROSITE" id="PS50109">
    <property type="entry name" value="HIS_KIN"/>
    <property type="match status" value="1"/>
</dbReference>
<dbReference type="Pfam" id="PF13191">
    <property type="entry name" value="AAA_16"/>
    <property type="match status" value="1"/>
</dbReference>
<feature type="domain" description="Histidine kinase" evidence="18">
    <location>
        <begin position="1539"/>
        <end position="1756"/>
    </location>
</feature>
<evidence type="ECO:0000256" key="1">
    <source>
        <dbReference type="ARBA" id="ARBA00000085"/>
    </source>
</evidence>
<accession>A0A1I7IL99</accession>
<sequence>MVIPDHQLRTLDAVQDPGARMALPDCLRIASQLAQALADLHAAQLIHGDIRPANLVIARKHGVLQLMDLGPASAAGTAAPGDWAYVSPEQTGRMNRPVDHRSDFYSLGVTLYRMLTGQLPFQGGDPLEWTHCHIARTAPPPRAVADIPEAVSAIVMKLLAKLPEDRYQSARGLQADLQRCLAQWQAEGRVDPFPPGADDVSERFQIPHKLYGRERERAALLDAFVRMAASGEATLVTVSGYSGIGKSSLVHELHQPIVRERGYFISGKFDQFMRDVPYATLAQAFRDLVQQLLAESDERIDDWRQRIQSAVGAHGQLIVDVLPQVELIIGAQAPVPALPPAEAQHRFRQVFQRFMAVFTTHSTPLALFLDDMQWADAASLQFLEHLLPHPDAGRLLLIAAYRDNEVSAAHPLMAAREAVRANGTPVFDIELAPLSVAHLNQLAADTLHAPAATCLPLTRLIFERTEGNPFFFTQFLSALHKDGVLRHDPASRVWRWDVAQIRGRNLADNVADLMAGKLRRLPEPVRETLRLAASLGNKFDLHQLALVGGLDAEETRRRLAVAADEDLILLSGGGGKFLHDRIQQAAYALIPAQQHAEVHLRIGRTLVAGLGAGEIDTQLFDLANQFNQGAALLTDLDEKVRVATLNLRAARKAKASVAYASACVYLAAGMALFGERDWDSQHELMFNLWLERADGEFLSGELLMAEQLIASLMLHARSKAERLAVYNQKSRLHVFRSECAQAVDSALAGLRLCGIDLPAHPDWQQVEAEYELVWRNLGARQIEDLAGSPPMQDAERQASMDMLAFLTAPAAFTDFPLFCLTFCRMTNLSLLHGIGNASPYAYALFGFLLGPTFRRYADGYRFGKLASALAERHAGSTYKAEMYLVAAVNALWTQPVGDAIDFLRLNFHVARETGDVLTACNNWVLLIGARLLQGAPLDAVWQESEKGLDFVCKAKYQDDVNVLTSQRRFIANMQGRTAHFSTFSDSGAGTGTGAFDEAVFEARLQADHTAQPIGRHLLFKMQARYLSGDLAEATAAMQSLRAQSWALSNLPHLVLEYHYYAALTLAAMCEAGSADERHGWREQLSAHAEQLREWAENCGPAFADKHALVAAEVARLDGRDSDAMGLYQQAIQSARDNGFVQYEGVAHEAAARFYLARGAATAARAHLCEARDCFARWGAEGKTRQLEQRYPQLPARLAPPAAAVDAGMAQLDALSVAKASQAISGPIVLDELIDTLMRIVLESAGAQTGALLLLRGGELELAAQAGLTQQSAEVRLHLGQAPPASTVPETILNYVRRSQTPVLLSDSAKPNPFSADPYLAGGGPKSVLCIPIVLQARLIGVLYLENTLTTHAFTPERITVLELLASQAAISLENALLYAGLQQENAERKRVEATLREREARIRRLMESNIIGIFFWDLQGNISDANDAFLDLIAYGRDELASGGVRWNDFNPPEYAAADARATEEVLRTGKLISYEKEFVRKDGRRVPVLIGGALLEGSQDHAVGFVLDLSERKQAEFERSARQAADAANRAKSAFLANMSHELRTPLNGILGYTQILQRDRALGDHQQTGLNVIRHSGEHLLNLINDILDFAKIEASKLELYETPVRLSGFLSIVSEIVAVKAAQKGLEYVTEIATDLPAAIQADEKRLRQVLLNLLSNAIKFTDRGRVTLRVRRLSATRLRFEVCDTGVGIGEQEREVIFEPFEQVGDQRQRLGGTGLGLAISRQFLRLMGSDILVESRPGEGSTFWFELDVRLAQAAASPSAHGIVGGYHGARKTILVVDDVRENRMVLNDMLSPLGFTMCEAEDGAEGLAQAQASRPDLILMDLVMPKMDGLEAMRRLRQSPDFNTVPVISVSASAGDNHAASSLAAGANAFLPKPVNLDRLLEQVGALLKLEWIIAAPETPPAPPEPGVPLVVPPPEEMAVLHQLAMQGNMRNILQRAHYLSELDPRYRPLADQLTALAKGFRSKAILELVKQCMGRDGTV</sequence>
<keyword evidence="6" id="KW-0547">Nucleotide-binding</keyword>
<dbReference type="Pfam" id="PF13426">
    <property type="entry name" value="PAS_9"/>
    <property type="match status" value="1"/>
</dbReference>
<dbReference type="Gene3D" id="3.40.50.2300">
    <property type="match status" value="1"/>
</dbReference>
<dbReference type="InterPro" id="IPR003018">
    <property type="entry name" value="GAF"/>
</dbReference>
<keyword evidence="3 15" id="KW-0597">Phosphoprotein</keyword>
<evidence type="ECO:0000256" key="14">
    <source>
        <dbReference type="ARBA" id="ARBA00070152"/>
    </source>
</evidence>
<dbReference type="InterPro" id="IPR003594">
    <property type="entry name" value="HATPase_dom"/>
</dbReference>
<dbReference type="SUPFAM" id="SSF52540">
    <property type="entry name" value="P-loop containing nucleoside triphosphate hydrolases"/>
    <property type="match status" value="1"/>
</dbReference>
<keyword evidence="8" id="KW-0067">ATP-binding</keyword>
<dbReference type="Gene3D" id="3.40.50.300">
    <property type="entry name" value="P-loop containing nucleotide triphosphate hydrolases"/>
    <property type="match status" value="1"/>
</dbReference>
<feature type="coiled-coil region" evidence="16">
    <location>
        <begin position="1381"/>
        <end position="1408"/>
    </location>
</feature>
<dbReference type="EC" id="2.7.13.3" evidence="2"/>
<dbReference type="InterPro" id="IPR003661">
    <property type="entry name" value="HisK_dim/P_dom"/>
</dbReference>
<dbReference type="Proteomes" id="UP000199391">
    <property type="component" value="Unassembled WGS sequence"/>
</dbReference>
<gene>
    <name evidence="21" type="ORF">SAMN05216552_1008115</name>
</gene>
<evidence type="ECO:0000256" key="3">
    <source>
        <dbReference type="ARBA" id="ARBA00022553"/>
    </source>
</evidence>
<dbReference type="InterPro" id="IPR011006">
    <property type="entry name" value="CheY-like_superfamily"/>
</dbReference>
<dbReference type="FunFam" id="1.10.287.130:FF:000002">
    <property type="entry name" value="Two-component osmosensing histidine kinase"/>
    <property type="match status" value="1"/>
</dbReference>
<dbReference type="PROSITE" id="PS50110">
    <property type="entry name" value="RESPONSE_REGULATORY"/>
    <property type="match status" value="1"/>
</dbReference>
<dbReference type="CDD" id="cd14014">
    <property type="entry name" value="STKc_PknB_like"/>
    <property type="match status" value="1"/>
</dbReference>
<dbReference type="Pfam" id="PF02518">
    <property type="entry name" value="HATPase_c"/>
    <property type="match status" value="1"/>
</dbReference>
<comment type="function">
    <text evidence="11">Member of the two-component regulatory system BvgS/BvgA. Phosphorylates BvgA via a four-step phosphorelay in response to environmental signals.</text>
</comment>
<dbReference type="Gene3D" id="3.30.565.10">
    <property type="entry name" value="Histidine kinase-like ATPase, C-terminal domain"/>
    <property type="match status" value="1"/>
</dbReference>
<dbReference type="InterPro" id="IPR004358">
    <property type="entry name" value="Sig_transdc_His_kin-like_C"/>
</dbReference>
<evidence type="ECO:0000259" key="20">
    <source>
        <dbReference type="PROSITE" id="PS50112"/>
    </source>
</evidence>
<dbReference type="InterPro" id="IPR000719">
    <property type="entry name" value="Prot_kinase_dom"/>
</dbReference>
<dbReference type="SMART" id="SM00387">
    <property type="entry name" value="HATPase_c"/>
    <property type="match status" value="1"/>
</dbReference>
<dbReference type="InterPro" id="IPR000014">
    <property type="entry name" value="PAS"/>
</dbReference>
<evidence type="ECO:0000313" key="22">
    <source>
        <dbReference type="Proteomes" id="UP000199391"/>
    </source>
</evidence>
<dbReference type="SMART" id="SM00065">
    <property type="entry name" value="GAF"/>
    <property type="match status" value="1"/>
</dbReference>
<dbReference type="InterPro" id="IPR053159">
    <property type="entry name" value="Hybrid_Histidine_Kinase"/>
</dbReference>
<dbReference type="InterPro" id="IPR036097">
    <property type="entry name" value="HisK_dim/P_sf"/>
</dbReference>
<evidence type="ECO:0000256" key="12">
    <source>
        <dbReference type="ARBA" id="ARBA00064003"/>
    </source>
</evidence>
<dbReference type="Pfam" id="PF01590">
    <property type="entry name" value="GAF"/>
    <property type="match status" value="1"/>
</dbReference>
<dbReference type="FunFam" id="3.30.565.10:FF:000010">
    <property type="entry name" value="Sensor histidine kinase RcsC"/>
    <property type="match status" value="1"/>
</dbReference>
<dbReference type="PROSITE" id="PS00109">
    <property type="entry name" value="PROTEIN_KINASE_TYR"/>
    <property type="match status" value="1"/>
</dbReference>
<evidence type="ECO:0000256" key="11">
    <source>
        <dbReference type="ARBA" id="ARBA00058004"/>
    </source>
</evidence>
<evidence type="ECO:0000259" key="19">
    <source>
        <dbReference type="PROSITE" id="PS50110"/>
    </source>
</evidence>